<dbReference type="GO" id="GO:0003676">
    <property type="term" value="F:nucleic acid binding"/>
    <property type="evidence" value="ECO:0007669"/>
    <property type="project" value="InterPro"/>
</dbReference>
<dbReference type="AlphaFoldDB" id="A0A371I144"/>
<comment type="caution">
    <text evidence="3">The sequence shown here is derived from an EMBL/GenBank/DDBJ whole genome shotgun (WGS) entry which is preliminary data.</text>
</comment>
<dbReference type="SUPFAM" id="SSF57756">
    <property type="entry name" value="Retrovirus zinc finger-like domains"/>
    <property type="match status" value="1"/>
</dbReference>
<dbReference type="PANTHER" id="PTHR35046:SF9">
    <property type="entry name" value="RNA-DIRECTED DNA POLYMERASE"/>
    <property type="match status" value="1"/>
</dbReference>
<reference evidence="3" key="1">
    <citation type="submission" date="2018-05" db="EMBL/GenBank/DDBJ databases">
        <title>Draft genome of Mucuna pruriens seed.</title>
        <authorList>
            <person name="Nnadi N.E."/>
            <person name="Vos R."/>
            <person name="Hasami M.H."/>
            <person name="Devisetty U.K."/>
            <person name="Aguiy J.C."/>
        </authorList>
    </citation>
    <scope>NUCLEOTIDE SEQUENCE [LARGE SCALE GENOMIC DNA]</scope>
    <source>
        <strain evidence="3">JCA_2017</strain>
    </source>
</reference>
<feature type="region of interest" description="Disordered" evidence="1">
    <location>
        <begin position="82"/>
        <end position="108"/>
    </location>
</feature>
<dbReference type="Proteomes" id="UP000257109">
    <property type="component" value="Unassembled WGS sequence"/>
</dbReference>
<keyword evidence="4" id="KW-1185">Reference proteome</keyword>
<dbReference type="GO" id="GO:0008270">
    <property type="term" value="F:zinc ion binding"/>
    <property type="evidence" value="ECO:0007669"/>
    <property type="project" value="InterPro"/>
</dbReference>
<evidence type="ECO:0000259" key="2">
    <source>
        <dbReference type="SMART" id="SM00343"/>
    </source>
</evidence>
<dbReference type="EMBL" id="QJKJ01001212">
    <property type="protein sequence ID" value="RDY08765.1"/>
    <property type="molecule type" value="Genomic_DNA"/>
</dbReference>
<protein>
    <recommendedName>
        <fullName evidence="2">CCHC-type domain-containing protein</fullName>
    </recommendedName>
</protein>
<evidence type="ECO:0000256" key="1">
    <source>
        <dbReference type="SAM" id="MobiDB-lite"/>
    </source>
</evidence>
<dbReference type="PANTHER" id="PTHR35046">
    <property type="entry name" value="ZINC KNUCKLE (CCHC-TYPE) FAMILY PROTEIN"/>
    <property type="match status" value="1"/>
</dbReference>
<proteinExistence type="predicted"/>
<dbReference type="Pfam" id="PF00098">
    <property type="entry name" value="zf-CCHC"/>
    <property type="match status" value="1"/>
</dbReference>
<dbReference type="SMART" id="SM00343">
    <property type="entry name" value="ZnF_C2HC"/>
    <property type="match status" value="1"/>
</dbReference>
<name>A0A371I144_MUCPR</name>
<dbReference type="OrthoDB" id="3863715at2759"/>
<dbReference type="InterPro" id="IPR036875">
    <property type="entry name" value="Znf_CCHC_sf"/>
</dbReference>
<accession>A0A371I144</accession>
<evidence type="ECO:0000313" key="3">
    <source>
        <dbReference type="EMBL" id="RDY08765.1"/>
    </source>
</evidence>
<feature type="compositionally biased region" description="Basic residues" evidence="1">
    <location>
        <begin position="82"/>
        <end position="100"/>
    </location>
</feature>
<feature type="domain" description="CCHC-type" evidence="2">
    <location>
        <begin position="269"/>
        <end position="285"/>
    </location>
</feature>
<dbReference type="InterPro" id="IPR001878">
    <property type="entry name" value="Znf_CCHC"/>
</dbReference>
<gene>
    <name evidence="3" type="ORF">CR513_06970</name>
</gene>
<evidence type="ECO:0000313" key="4">
    <source>
        <dbReference type="Proteomes" id="UP000257109"/>
    </source>
</evidence>
<organism evidence="3 4">
    <name type="scientific">Mucuna pruriens</name>
    <name type="common">Velvet bean</name>
    <name type="synonym">Dolichos pruriens</name>
    <dbReference type="NCBI Taxonomy" id="157652"/>
    <lineage>
        <taxon>Eukaryota</taxon>
        <taxon>Viridiplantae</taxon>
        <taxon>Streptophyta</taxon>
        <taxon>Embryophyta</taxon>
        <taxon>Tracheophyta</taxon>
        <taxon>Spermatophyta</taxon>
        <taxon>Magnoliopsida</taxon>
        <taxon>eudicotyledons</taxon>
        <taxon>Gunneridae</taxon>
        <taxon>Pentapetalae</taxon>
        <taxon>rosids</taxon>
        <taxon>fabids</taxon>
        <taxon>Fabales</taxon>
        <taxon>Fabaceae</taxon>
        <taxon>Papilionoideae</taxon>
        <taxon>50 kb inversion clade</taxon>
        <taxon>NPAAA clade</taxon>
        <taxon>indigoferoid/millettioid clade</taxon>
        <taxon>Phaseoleae</taxon>
        <taxon>Mucuna</taxon>
    </lineage>
</organism>
<sequence>MHRLSLITSQTRKTMINLNLRGTEELWNCFASGSRSSVAETPRDIARTVHPKGVEKEKKEKQVLDETKKGKVAKSYKLQQKIQHKATKQEVRKRRKKKVEKGKEKNVLGDSLHAANSFPIAPPFPESLRPSQPDSIASIRSSSFPLAETMSDSSLHRPNRISHCRERTTKNPLISRFIGGLKNEIANMVKLQHYMEIKDLMHKAVQVEKQLKSKSSSKFASSSCSSWRSNWKNNKVVTNPKEDVVAKYSHALPKGKINTDTSYRAHDIKCFKCQGVEHIASQCPNKRALIMIDNGEVENERSSDNEIPPLEDYIDEVAEPINEDIVVTRCALSIQPKEDGFMEQREHNFHTSCHINYKVCSMIINSGTNVTSTIIVETINLQTPKPTRPYKLQWLSNIGEVKQVLVPFAIKNYKDEVLGRAYTFGPPIAARQQGDLQRLKTTLTPFSPTQVCEDQIKMRKVRV</sequence>
<feature type="non-terminal residue" evidence="3">
    <location>
        <position position="1"/>
    </location>
</feature>